<dbReference type="InterPro" id="IPR002105">
    <property type="entry name" value="Dockerin_1_rpt"/>
</dbReference>
<reference evidence="6 7" key="1">
    <citation type="journal article" date="2015" name="ISME J.">
        <title>Genomic and phenotypic differentiation among Methanosarcina mazei populations from Columbia River sediment.</title>
        <authorList>
            <person name="Youngblut N.D."/>
            <person name="Wirth J.S."/>
            <person name="Henriksen J.R."/>
            <person name="Smith M."/>
            <person name="Simon H."/>
            <person name="Metcalf W.W."/>
            <person name="Whitaker R.J."/>
        </authorList>
    </citation>
    <scope>NUCLEOTIDE SEQUENCE [LARGE SCALE GENOMIC DNA]</scope>
    <source>
        <strain evidence="3 7">1.F.A.1A.3</strain>
        <strain evidence="4 8">1.F.A.1B.3</strain>
        <strain evidence="5 6">1.F.A.1B.4</strain>
    </source>
</reference>
<dbReference type="Pfam" id="PF05345">
    <property type="entry name" value="He_PIG"/>
    <property type="match status" value="1"/>
</dbReference>
<evidence type="ECO:0000313" key="3">
    <source>
        <dbReference type="EMBL" id="KKH18145.1"/>
    </source>
</evidence>
<dbReference type="SUPFAM" id="SSF49313">
    <property type="entry name" value="Cadherin-like"/>
    <property type="match status" value="1"/>
</dbReference>
<sequence>MTNGCVPLVVQFNDTSTESPYAWAWDFENDGIIDSTVKNPVHTYFTKGNYTVTLAVINNAGSNTTTKSNYITTGANVTIQKLAANFSSNVTSGNTPLNVSFTDTSTGVPVKWNWNFGDETANSTFQNPTHTYETAGVYTVTLTVTDTNCNTDSHTCMVTVLEKLESTKVQILSPNITLPGKTFTVNLLVDPSTPIIGTQLDFIFNSSMASADSATEGDLFKQKGASTFFNEGDINSSEGTIKHIYGLIIGTSNVSSPGTFATVNLTAGNKTGMTEFSLSNVLISDINSKSVPYTIANASILIDTAPVIDPTCCPKSVDEESNLAFKISAKDADGDRLTLSASELPQGASFNRTSGAFSWTPAVGQAGVYTITFKVSDGYLTDSENVTVTVNKLNNPPVINFFEPINGSSFSEGERIGISVNATDAEKQALNYSIKIDGVMYSSDPAYIWETDYSSSGNHTIEVSVSDGIDEAKMQHRIYISECHPRWDVNEDGVVNILDITNVSIKYETTVSKPYPRYDINQDGEINILDLTLVGQHLGEKIE</sequence>
<dbReference type="PANTHER" id="PTHR36842:SF1">
    <property type="entry name" value="PROTEIN TOLB"/>
    <property type="match status" value="1"/>
</dbReference>
<dbReference type="InterPro" id="IPR022409">
    <property type="entry name" value="PKD/Chitinase_dom"/>
</dbReference>
<dbReference type="PROSITE" id="PS51766">
    <property type="entry name" value="DOCKERIN"/>
    <property type="match status" value="1"/>
</dbReference>
<comment type="caution">
    <text evidence="4">The sequence shown here is derived from an EMBL/GenBank/DDBJ whole genome shotgun (WGS) entry which is preliminary data.</text>
</comment>
<dbReference type="RefSeq" id="WP_162198767.1">
    <property type="nucleotide sequence ID" value="NZ_JJQC01000078.1"/>
</dbReference>
<dbReference type="PROSITE" id="PS00018">
    <property type="entry name" value="EF_HAND_1"/>
    <property type="match status" value="1"/>
</dbReference>
<dbReference type="CDD" id="cd14254">
    <property type="entry name" value="Dockerin_II"/>
    <property type="match status" value="1"/>
</dbReference>
<dbReference type="GO" id="GO:0016020">
    <property type="term" value="C:membrane"/>
    <property type="evidence" value="ECO:0007669"/>
    <property type="project" value="InterPro"/>
</dbReference>
<dbReference type="Proteomes" id="UP000034064">
    <property type="component" value="Unassembled WGS sequence"/>
</dbReference>
<feature type="domain" description="Dockerin" evidence="2">
    <location>
        <begin position="482"/>
        <end position="543"/>
    </location>
</feature>
<dbReference type="AlphaFoldDB" id="A0A0F8L400"/>
<accession>A0A0F8L400</accession>
<evidence type="ECO:0000313" key="6">
    <source>
        <dbReference type="Proteomes" id="UP000033987"/>
    </source>
</evidence>
<feature type="domain" description="PKD" evidence="1">
    <location>
        <begin position="1"/>
        <end position="72"/>
    </location>
</feature>
<dbReference type="SMART" id="SM00736">
    <property type="entry name" value="CADG"/>
    <property type="match status" value="1"/>
</dbReference>
<dbReference type="SUPFAM" id="SSF63446">
    <property type="entry name" value="Type I dockerin domain"/>
    <property type="match status" value="1"/>
</dbReference>
<evidence type="ECO:0000313" key="5">
    <source>
        <dbReference type="EMBL" id="KKH21562.1"/>
    </source>
</evidence>
<dbReference type="Pfam" id="PF18911">
    <property type="entry name" value="PKD_4"/>
    <property type="match status" value="2"/>
</dbReference>
<dbReference type="GO" id="GO:0004553">
    <property type="term" value="F:hydrolase activity, hydrolyzing O-glycosyl compounds"/>
    <property type="evidence" value="ECO:0007669"/>
    <property type="project" value="InterPro"/>
</dbReference>
<dbReference type="CDD" id="cd08547">
    <property type="entry name" value="Type_II_cohesin"/>
    <property type="match status" value="1"/>
</dbReference>
<gene>
    <name evidence="3" type="ORF">DU44_14460</name>
    <name evidence="4" type="ORF">DU48_14465</name>
    <name evidence="5" type="ORF">DU65_15100</name>
</gene>
<dbReference type="CDD" id="cd00146">
    <property type="entry name" value="PKD"/>
    <property type="match status" value="2"/>
</dbReference>
<dbReference type="InterPro" id="IPR036439">
    <property type="entry name" value="Dockerin_dom_sf"/>
</dbReference>
<dbReference type="InterPro" id="IPR035986">
    <property type="entry name" value="PKD_dom_sf"/>
</dbReference>
<evidence type="ECO:0000259" key="1">
    <source>
        <dbReference type="PROSITE" id="PS50093"/>
    </source>
</evidence>
<evidence type="ECO:0000313" key="7">
    <source>
        <dbReference type="Proteomes" id="UP000034064"/>
    </source>
</evidence>
<dbReference type="InterPro" id="IPR018247">
    <property type="entry name" value="EF_Hand_1_Ca_BS"/>
</dbReference>
<dbReference type="EMBL" id="JJQB01000050">
    <property type="protein sequence ID" value="KKH21343.1"/>
    <property type="molecule type" value="Genomic_DNA"/>
</dbReference>
<dbReference type="GO" id="GO:0005509">
    <property type="term" value="F:calcium ion binding"/>
    <property type="evidence" value="ECO:0007669"/>
    <property type="project" value="InterPro"/>
</dbReference>
<evidence type="ECO:0000313" key="4">
    <source>
        <dbReference type="EMBL" id="KKH21343.1"/>
    </source>
</evidence>
<dbReference type="GO" id="GO:0030246">
    <property type="term" value="F:carbohydrate binding"/>
    <property type="evidence" value="ECO:0007669"/>
    <property type="project" value="InterPro"/>
</dbReference>
<dbReference type="Gene3D" id="2.60.40.10">
    <property type="entry name" value="Immunoglobulins"/>
    <property type="match status" value="4"/>
</dbReference>
<dbReference type="InterPro" id="IPR008965">
    <property type="entry name" value="CBM2/CBM3_carb-bd_dom_sf"/>
</dbReference>
<dbReference type="InterPro" id="IPR006644">
    <property type="entry name" value="Cadg"/>
</dbReference>
<dbReference type="Gene3D" id="1.10.1330.10">
    <property type="entry name" value="Dockerin domain"/>
    <property type="match status" value="1"/>
</dbReference>
<dbReference type="SUPFAM" id="SSF49299">
    <property type="entry name" value="PKD domain"/>
    <property type="match status" value="2"/>
</dbReference>
<dbReference type="FunFam" id="2.60.40.10:FF:000270">
    <property type="entry name" value="Cell surface protein"/>
    <property type="match status" value="2"/>
</dbReference>
<evidence type="ECO:0008006" key="9">
    <source>
        <dbReference type="Google" id="ProtNLM"/>
    </source>
</evidence>
<evidence type="ECO:0000259" key="2">
    <source>
        <dbReference type="PROSITE" id="PS51766"/>
    </source>
</evidence>
<dbReference type="SUPFAM" id="SSF49384">
    <property type="entry name" value="Carbohydrate-binding domain"/>
    <property type="match status" value="1"/>
</dbReference>
<dbReference type="PROSITE" id="PS50093">
    <property type="entry name" value="PKD"/>
    <property type="match status" value="2"/>
</dbReference>
<dbReference type="PANTHER" id="PTHR36842">
    <property type="entry name" value="PROTEIN TOLB HOMOLOG"/>
    <property type="match status" value="1"/>
</dbReference>
<organism evidence="4 8">
    <name type="scientific">Methanosarcina mazei</name>
    <name type="common">Methanosarcina frisia</name>
    <dbReference type="NCBI Taxonomy" id="2209"/>
    <lineage>
        <taxon>Archaea</taxon>
        <taxon>Methanobacteriati</taxon>
        <taxon>Methanobacteriota</taxon>
        <taxon>Stenosarchaea group</taxon>
        <taxon>Methanomicrobia</taxon>
        <taxon>Methanosarcinales</taxon>
        <taxon>Methanosarcinaceae</taxon>
        <taxon>Methanosarcina</taxon>
    </lineage>
</organism>
<dbReference type="Pfam" id="PF17957">
    <property type="entry name" value="Big_7"/>
    <property type="match status" value="1"/>
</dbReference>
<dbReference type="PATRIC" id="fig|2209.48.peg.3101"/>
<dbReference type="Proteomes" id="UP000034733">
    <property type="component" value="Unassembled WGS sequence"/>
</dbReference>
<dbReference type="Gene3D" id="2.60.40.680">
    <property type="match status" value="1"/>
</dbReference>
<dbReference type="EMBL" id="JJQA01000045">
    <property type="protein sequence ID" value="KKH18145.1"/>
    <property type="molecule type" value="Genomic_DNA"/>
</dbReference>
<dbReference type="EMBL" id="JJQC01000078">
    <property type="protein sequence ID" value="KKH21562.1"/>
    <property type="molecule type" value="Genomic_DNA"/>
</dbReference>
<evidence type="ECO:0000313" key="8">
    <source>
        <dbReference type="Proteomes" id="UP000034733"/>
    </source>
</evidence>
<dbReference type="GO" id="GO:0000272">
    <property type="term" value="P:polysaccharide catabolic process"/>
    <property type="evidence" value="ECO:0007669"/>
    <property type="project" value="InterPro"/>
</dbReference>
<dbReference type="Pfam" id="PF00404">
    <property type="entry name" value="Dockerin_1"/>
    <property type="match status" value="1"/>
</dbReference>
<feature type="domain" description="PKD" evidence="1">
    <location>
        <begin position="82"/>
        <end position="160"/>
    </location>
</feature>
<name>A0A0F8L400_METMZ</name>
<dbReference type="Proteomes" id="UP000033987">
    <property type="component" value="Unassembled WGS sequence"/>
</dbReference>
<protein>
    <recommendedName>
        <fullName evidence="9">PKD domain-containing protein</fullName>
    </recommendedName>
</protein>
<dbReference type="InterPro" id="IPR013783">
    <property type="entry name" value="Ig-like_fold"/>
</dbReference>
<dbReference type="InterPro" id="IPR015919">
    <property type="entry name" value="Cadherin-like_sf"/>
</dbReference>
<proteinExistence type="predicted"/>
<dbReference type="InterPro" id="IPR016134">
    <property type="entry name" value="Dockerin_dom"/>
</dbReference>
<dbReference type="SMART" id="SM00089">
    <property type="entry name" value="PKD"/>
    <property type="match status" value="2"/>
</dbReference>
<dbReference type="InterPro" id="IPR000601">
    <property type="entry name" value="PKD_dom"/>
</dbReference>